<accession>A0ABD6CG71</accession>
<reference evidence="2 3" key="1">
    <citation type="journal article" date="2019" name="Int. J. Syst. Evol. Microbiol.">
        <title>The Global Catalogue of Microorganisms (GCM) 10K type strain sequencing project: providing services to taxonomists for standard genome sequencing and annotation.</title>
        <authorList>
            <consortium name="The Broad Institute Genomics Platform"/>
            <consortium name="The Broad Institute Genome Sequencing Center for Infectious Disease"/>
            <person name="Wu L."/>
            <person name="Ma J."/>
        </authorList>
    </citation>
    <scope>NUCLEOTIDE SEQUENCE [LARGE SCALE GENOMIC DNA]</scope>
    <source>
        <strain evidence="2 3">CGMCC 1.12125</strain>
    </source>
</reference>
<feature type="compositionally biased region" description="Acidic residues" evidence="1">
    <location>
        <begin position="1"/>
        <end position="12"/>
    </location>
</feature>
<feature type="region of interest" description="Disordered" evidence="1">
    <location>
        <begin position="59"/>
        <end position="95"/>
    </location>
</feature>
<organism evidence="2 3">
    <name type="scientific">Halorientalis brevis</name>
    <dbReference type="NCBI Taxonomy" id="1126241"/>
    <lineage>
        <taxon>Archaea</taxon>
        <taxon>Methanobacteriati</taxon>
        <taxon>Methanobacteriota</taxon>
        <taxon>Stenosarchaea group</taxon>
        <taxon>Halobacteria</taxon>
        <taxon>Halobacteriales</taxon>
        <taxon>Haloarculaceae</taxon>
        <taxon>Halorientalis</taxon>
    </lineage>
</organism>
<sequence length="294" mass="31333">AEPDTDTIEENQDGTYTVTSVEMNPDAYDSYRFTGSITDYSVTEGYAVTVSVDGTETTFEELTGENSGSSDGSDDSSDGKKLTLHASPDNPDTYCDVSFTVDGEVEYGDEAEPDTDTIEENQDGTYTVTSVRMNPDAYDSYHFSGTITDYSVTDGYDVTVSVDGTETTFEELTGENSGSSDDSDSSGDDSDGSGDDDAGGSDGSAQQQRTLIIDGTGDSEETAKYQFSVTGTLERDEQRTTVTDGGLPWDKVRDYVTDSRAVGLVGNGQDAYRFTGGLQSVEIDGEADVKILEG</sequence>
<feature type="region of interest" description="Disordered" evidence="1">
    <location>
        <begin position="1"/>
        <end position="21"/>
    </location>
</feature>
<dbReference type="AlphaFoldDB" id="A0ABD6CG71"/>
<dbReference type="EMBL" id="JBHUDJ010000011">
    <property type="protein sequence ID" value="MFD1588413.1"/>
    <property type="molecule type" value="Genomic_DNA"/>
</dbReference>
<evidence type="ECO:0000313" key="2">
    <source>
        <dbReference type="EMBL" id="MFD1588413.1"/>
    </source>
</evidence>
<dbReference type="Proteomes" id="UP001597119">
    <property type="component" value="Unassembled WGS sequence"/>
</dbReference>
<comment type="caution">
    <text evidence="2">The sequence shown here is derived from an EMBL/GenBank/DDBJ whole genome shotgun (WGS) entry which is preliminary data.</text>
</comment>
<proteinExistence type="predicted"/>
<feature type="non-terminal residue" evidence="2">
    <location>
        <position position="1"/>
    </location>
</feature>
<keyword evidence="3" id="KW-1185">Reference proteome</keyword>
<feature type="compositionally biased region" description="Acidic residues" evidence="1">
    <location>
        <begin position="181"/>
        <end position="199"/>
    </location>
</feature>
<protein>
    <submittedName>
        <fullName evidence="2">Uncharacterized protein</fullName>
    </submittedName>
</protein>
<gene>
    <name evidence="2" type="ORF">ACFR9U_15630</name>
</gene>
<evidence type="ECO:0000256" key="1">
    <source>
        <dbReference type="SAM" id="MobiDB-lite"/>
    </source>
</evidence>
<name>A0ABD6CG71_9EURY</name>
<feature type="region of interest" description="Disordered" evidence="1">
    <location>
        <begin position="169"/>
        <end position="208"/>
    </location>
</feature>
<evidence type="ECO:0000313" key="3">
    <source>
        <dbReference type="Proteomes" id="UP001597119"/>
    </source>
</evidence>